<keyword evidence="2" id="KW-1185">Reference proteome</keyword>
<name>A0ACC3N1X1_9PEZI</name>
<gene>
    <name evidence="1" type="ORF">LTR37_011699</name>
</gene>
<dbReference type="Proteomes" id="UP001281147">
    <property type="component" value="Unassembled WGS sequence"/>
</dbReference>
<comment type="caution">
    <text evidence="1">The sequence shown here is derived from an EMBL/GenBank/DDBJ whole genome shotgun (WGS) entry which is preliminary data.</text>
</comment>
<organism evidence="1 2">
    <name type="scientific">Vermiconidia calcicola</name>
    <dbReference type="NCBI Taxonomy" id="1690605"/>
    <lineage>
        <taxon>Eukaryota</taxon>
        <taxon>Fungi</taxon>
        <taxon>Dikarya</taxon>
        <taxon>Ascomycota</taxon>
        <taxon>Pezizomycotina</taxon>
        <taxon>Dothideomycetes</taxon>
        <taxon>Dothideomycetidae</taxon>
        <taxon>Mycosphaerellales</taxon>
        <taxon>Extremaceae</taxon>
        <taxon>Vermiconidia</taxon>
    </lineage>
</organism>
<dbReference type="EMBL" id="JAUTXU010000104">
    <property type="protein sequence ID" value="KAK3708006.1"/>
    <property type="molecule type" value="Genomic_DNA"/>
</dbReference>
<sequence>MDNRAMGMAVLAAALALLFLVLYPDLSGLLGSCSLWISVATQGSHTLQNEITKPQWDILYHLGGNGPWIPKMDGIVGSSIDPPEGCKVEQVHMISRHAERYPTLPAGIRMLELHRRIQEANVTLHGDLTFANDWEFFIDEPAEHFESLVSTGPYAGTLEAFSTGVKLRTRYKALLDEVLAAGSISYWASDSERVIDTARYFGAGFFGIETHELAKLHIIPETENRGADTLTPGRTCHNYRNNTNKLGHDYGYSMMDEIRSMYEPAIVERLAKQNPEMPFTEAEVFTMQTICGFETIAKGSSSWCNVFTQEEWDSFAYARDVIHYYRAGPGNPYSASLGWLWLNATANLLNEGPTAGPLFFSFVHDGDIIPLLTALDLFAQTPELPTTHVLHNRTWRTSGVVPMGGRLIFERLSCASPRHCWSNAPFYPNHVYCEPQDYDTFVRLNINDGIVALPECHEGPGSSCPLENFAWLVQKRGSEIDEFRYVCGLDEDAADRITFLHQ</sequence>
<evidence type="ECO:0000313" key="1">
    <source>
        <dbReference type="EMBL" id="KAK3708006.1"/>
    </source>
</evidence>
<reference evidence="1" key="1">
    <citation type="submission" date="2023-07" db="EMBL/GenBank/DDBJ databases">
        <title>Black Yeasts Isolated from many extreme environments.</title>
        <authorList>
            <person name="Coleine C."/>
            <person name="Stajich J.E."/>
            <person name="Selbmann L."/>
        </authorList>
    </citation>
    <scope>NUCLEOTIDE SEQUENCE</scope>
    <source>
        <strain evidence="1">CCFEE 5714</strain>
    </source>
</reference>
<evidence type="ECO:0000313" key="2">
    <source>
        <dbReference type="Proteomes" id="UP001281147"/>
    </source>
</evidence>
<proteinExistence type="predicted"/>
<accession>A0ACC3N1X1</accession>
<protein>
    <submittedName>
        <fullName evidence="1">Uncharacterized protein</fullName>
    </submittedName>
</protein>